<feature type="compositionally biased region" description="Gly residues" evidence="1">
    <location>
        <begin position="88"/>
        <end position="98"/>
    </location>
</feature>
<gene>
    <name evidence="2" type="ORF">AVDCRST_MAG08-3398</name>
</gene>
<dbReference type="EMBL" id="CADCTG010000255">
    <property type="protein sequence ID" value="CAA9275127.1"/>
    <property type="molecule type" value="Genomic_DNA"/>
</dbReference>
<name>A0A6J4JB13_9PROT</name>
<evidence type="ECO:0000313" key="2">
    <source>
        <dbReference type="EMBL" id="CAA9275127.1"/>
    </source>
</evidence>
<feature type="compositionally biased region" description="Gly residues" evidence="1">
    <location>
        <begin position="106"/>
        <end position="115"/>
    </location>
</feature>
<sequence length="115" mass="10943">RGGDGRRRARRAGVPRLRRVPRADAGGRRQHGGAAPARAVRPAHGEPAGLPLLGAAGARRRGVDARNGGGPVHARAGRGGAGDDDAGAAGGGSGGSGGVVEVLGSGVPGEVGGAV</sequence>
<accession>A0A6J4JB13</accession>
<feature type="non-terminal residue" evidence="2">
    <location>
        <position position="1"/>
    </location>
</feature>
<feature type="compositionally biased region" description="Basic residues" evidence="1">
    <location>
        <begin position="7"/>
        <end position="20"/>
    </location>
</feature>
<evidence type="ECO:0000256" key="1">
    <source>
        <dbReference type="SAM" id="MobiDB-lite"/>
    </source>
</evidence>
<feature type="compositionally biased region" description="Low complexity" evidence="1">
    <location>
        <begin position="32"/>
        <end position="57"/>
    </location>
</feature>
<feature type="non-terminal residue" evidence="2">
    <location>
        <position position="115"/>
    </location>
</feature>
<proteinExistence type="predicted"/>
<dbReference type="AlphaFoldDB" id="A0A6J4JB13"/>
<organism evidence="2">
    <name type="scientific">uncultured Acetobacteraceae bacterium</name>
    <dbReference type="NCBI Taxonomy" id="169975"/>
    <lineage>
        <taxon>Bacteria</taxon>
        <taxon>Pseudomonadati</taxon>
        <taxon>Pseudomonadota</taxon>
        <taxon>Alphaproteobacteria</taxon>
        <taxon>Acetobacterales</taxon>
        <taxon>Acetobacteraceae</taxon>
        <taxon>environmental samples</taxon>
    </lineage>
</organism>
<feature type="region of interest" description="Disordered" evidence="1">
    <location>
        <begin position="1"/>
        <end position="115"/>
    </location>
</feature>
<reference evidence="2" key="1">
    <citation type="submission" date="2020-02" db="EMBL/GenBank/DDBJ databases">
        <authorList>
            <person name="Meier V. D."/>
        </authorList>
    </citation>
    <scope>NUCLEOTIDE SEQUENCE</scope>
    <source>
        <strain evidence="2">AVDCRST_MAG08</strain>
    </source>
</reference>
<protein>
    <submittedName>
        <fullName evidence="2">Cytochrome c2</fullName>
    </submittedName>
</protein>